<accession>A0A1C5JN06</accession>
<dbReference type="OrthoDB" id="5185819at2"/>
<dbReference type="Gene3D" id="1.20.120.450">
    <property type="entry name" value="dinb family like domain"/>
    <property type="match status" value="1"/>
</dbReference>
<dbReference type="InterPro" id="IPR017520">
    <property type="entry name" value="CHP03086"/>
</dbReference>
<proteinExistence type="predicted"/>
<dbReference type="AlphaFoldDB" id="A0A1C5JN06"/>
<dbReference type="NCBIfam" id="TIGR03086">
    <property type="entry name" value="TIGR03086 family metal-binding protein"/>
    <property type="match status" value="1"/>
</dbReference>
<feature type="domain" description="Mycothiol-dependent maleylpyruvate isomerase metal-binding" evidence="1">
    <location>
        <begin position="8"/>
        <end position="129"/>
    </location>
</feature>
<protein>
    <submittedName>
        <fullName evidence="2">TIGR03086 family protein</fullName>
    </submittedName>
</protein>
<dbReference type="RefSeq" id="WP_088978139.1">
    <property type="nucleotide sequence ID" value="NZ_LT607753.1"/>
</dbReference>
<evidence type="ECO:0000313" key="2">
    <source>
        <dbReference type="EMBL" id="SCG71950.1"/>
    </source>
</evidence>
<evidence type="ECO:0000259" key="1">
    <source>
        <dbReference type="Pfam" id="PF11716"/>
    </source>
</evidence>
<gene>
    <name evidence="2" type="ORF">GA0070614_4914</name>
</gene>
<dbReference type="Pfam" id="PF11716">
    <property type="entry name" value="MDMPI_N"/>
    <property type="match status" value="1"/>
</dbReference>
<dbReference type="InterPro" id="IPR017517">
    <property type="entry name" value="Maleyloyr_isom"/>
</dbReference>
<dbReference type="InterPro" id="IPR024344">
    <property type="entry name" value="MDMPI_metal-binding"/>
</dbReference>
<keyword evidence="3" id="KW-1185">Reference proteome</keyword>
<evidence type="ECO:0000313" key="3">
    <source>
        <dbReference type="Proteomes" id="UP000198215"/>
    </source>
</evidence>
<dbReference type="NCBIfam" id="TIGR03083">
    <property type="entry name" value="maleylpyruvate isomerase family mycothiol-dependent enzyme"/>
    <property type="match status" value="1"/>
</dbReference>
<dbReference type="EMBL" id="LT607753">
    <property type="protein sequence ID" value="SCG71950.1"/>
    <property type="molecule type" value="Genomic_DNA"/>
</dbReference>
<dbReference type="GO" id="GO:0046872">
    <property type="term" value="F:metal ion binding"/>
    <property type="evidence" value="ECO:0007669"/>
    <property type="project" value="InterPro"/>
</dbReference>
<dbReference type="Proteomes" id="UP000198215">
    <property type="component" value="Chromosome I"/>
</dbReference>
<dbReference type="InterPro" id="IPR034660">
    <property type="entry name" value="DinB/YfiT-like"/>
</dbReference>
<organism evidence="2 3">
    <name type="scientific">Micromonospora coxensis</name>
    <dbReference type="NCBI Taxonomy" id="356852"/>
    <lineage>
        <taxon>Bacteria</taxon>
        <taxon>Bacillati</taxon>
        <taxon>Actinomycetota</taxon>
        <taxon>Actinomycetes</taxon>
        <taxon>Micromonosporales</taxon>
        <taxon>Micromonosporaceae</taxon>
        <taxon>Micromonospora</taxon>
    </lineage>
</organism>
<reference evidence="3" key="1">
    <citation type="submission" date="2016-06" db="EMBL/GenBank/DDBJ databases">
        <authorList>
            <person name="Varghese N."/>
            <person name="Submissions Spin"/>
        </authorList>
    </citation>
    <scope>NUCLEOTIDE SEQUENCE [LARGE SCALE GENOMIC DNA]</scope>
    <source>
        <strain evidence="3">DSM 45161</strain>
    </source>
</reference>
<dbReference type="SUPFAM" id="SSF109854">
    <property type="entry name" value="DinB/YfiT-like putative metalloenzymes"/>
    <property type="match status" value="1"/>
</dbReference>
<name>A0A1C5JN06_9ACTN</name>
<sequence length="193" mass="20909">MDLLETYRRSLAEFIDRVEQVAPAQWSDPTPCPGWDVRTLVNHVVAEDRWTVPLLAGRTVTEIGDRFDGDQLGDDPVTAARQAASQAEVAATHPGALDTTVHLSAGETAAGEYLHQLVAEHLVHGWDLAVAIGADPRLDDEAVAACARWFAARAADYRRGDLVQPGVDVPADADRQDRLIAAFGRDPDWTPPA</sequence>